<dbReference type="GO" id="GO:0004540">
    <property type="term" value="F:RNA nuclease activity"/>
    <property type="evidence" value="ECO:0007669"/>
    <property type="project" value="InterPro"/>
</dbReference>
<dbReference type="CDD" id="cd10910">
    <property type="entry name" value="PIN_limkain_b1_N_like"/>
    <property type="match status" value="1"/>
</dbReference>
<evidence type="ECO:0000313" key="2">
    <source>
        <dbReference type="EMBL" id="CAA7026738.1"/>
    </source>
</evidence>
<dbReference type="GO" id="GO:0010468">
    <property type="term" value="P:regulation of gene expression"/>
    <property type="evidence" value="ECO:0007669"/>
    <property type="project" value="InterPro"/>
</dbReference>
<dbReference type="AlphaFoldDB" id="A0A6D2IM91"/>
<dbReference type="GO" id="GO:0005777">
    <property type="term" value="C:peroxisome"/>
    <property type="evidence" value="ECO:0007669"/>
    <property type="project" value="InterPro"/>
</dbReference>
<dbReference type="Proteomes" id="UP000467841">
    <property type="component" value="Unassembled WGS sequence"/>
</dbReference>
<keyword evidence="3" id="KW-1185">Reference proteome</keyword>
<dbReference type="PANTHER" id="PTHR14379:SF3">
    <property type="entry name" value="MEIOSIS REGULATOR AND MRNA STABILITY FACTOR 1"/>
    <property type="match status" value="1"/>
</dbReference>
<dbReference type="PANTHER" id="PTHR14379">
    <property type="entry name" value="LIMKAIN B LKAP"/>
    <property type="match status" value="1"/>
</dbReference>
<dbReference type="EMBL" id="CACVBM020001052">
    <property type="protein sequence ID" value="CAA7026738.1"/>
    <property type="molecule type" value="Genomic_DNA"/>
</dbReference>
<dbReference type="InterPro" id="IPR024768">
    <property type="entry name" value="Marf1"/>
</dbReference>
<proteinExistence type="predicted"/>
<evidence type="ECO:0000313" key="3">
    <source>
        <dbReference type="Proteomes" id="UP000467841"/>
    </source>
</evidence>
<organism evidence="2 3">
    <name type="scientific">Microthlaspi erraticum</name>
    <dbReference type="NCBI Taxonomy" id="1685480"/>
    <lineage>
        <taxon>Eukaryota</taxon>
        <taxon>Viridiplantae</taxon>
        <taxon>Streptophyta</taxon>
        <taxon>Embryophyta</taxon>
        <taxon>Tracheophyta</taxon>
        <taxon>Spermatophyta</taxon>
        <taxon>Magnoliopsida</taxon>
        <taxon>eudicotyledons</taxon>
        <taxon>Gunneridae</taxon>
        <taxon>Pentapetalae</taxon>
        <taxon>rosids</taxon>
        <taxon>malvids</taxon>
        <taxon>Brassicales</taxon>
        <taxon>Brassicaceae</taxon>
        <taxon>Coluteocarpeae</taxon>
        <taxon>Microthlaspi</taxon>
    </lineage>
</organism>
<evidence type="ECO:0000259" key="1">
    <source>
        <dbReference type="Pfam" id="PF01936"/>
    </source>
</evidence>
<name>A0A6D2IM91_9BRAS</name>
<dbReference type="OrthoDB" id="1110268at2759"/>
<dbReference type="InterPro" id="IPR021139">
    <property type="entry name" value="NYN"/>
</dbReference>
<dbReference type="Pfam" id="PF01936">
    <property type="entry name" value="NYN"/>
    <property type="match status" value="1"/>
</dbReference>
<protein>
    <recommendedName>
        <fullName evidence="1">NYN domain-containing protein</fullName>
    </recommendedName>
</protein>
<reference evidence="2" key="1">
    <citation type="submission" date="2020-01" db="EMBL/GenBank/DDBJ databases">
        <authorList>
            <person name="Mishra B."/>
        </authorList>
    </citation>
    <scope>NUCLEOTIDE SEQUENCE [LARGE SCALE GENOMIC DNA]</scope>
</reference>
<sequence length="162" mass="17982">MSSRYAAAKTCVFWNVEDCPIPSGLDPVSVARNIKSALAKKGFLGEVTIRAYGDMYQIPDYYQPAGIKLERHGDKSARFMSMNGDFFLWLLENGESTNMMVISGDHSEFAQSLKSCTAANNNILLAQPEDAPRRCSSCRMFVPYEWTWESLSAGGDPIPRAP</sequence>
<comment type="caution">
    <text evidence="2">The sequence shown here is derived from an EMBL/GenBank/DDBJ whole genome shotgun (WGS) entry which is preliminary data.</text>
</comment>
<gene>
    <name evidence="2" type="ORF">MERR_LOCUS13973</name>
</gene>
<accession>A0A6D2IM91</accession>
<feature type="domain" description="NYN" evidence="1">
    <location>
        <begin position="9"/>
        <end position="143"/>
    </location>
</feature>